<sequence length="433" mass="47702">MIEKLLKWLDNATCNFLAVETIKDELENAGFTELRQEDAWDIKPGSRYYVVKNDSAIFPFITGTGDPEESAFRIITAHSDSPCFKIKPNAEIYGEGGVVSLNVEKYGGGILYTWFDRPLSMSGRVMVDCGDLLNPETIVFDLKRPVATIPHLAIHFNRGVNNGNPLSVQKDMKPVMGYFSPEEIAEAKSKGGVVKKIVSEYLGILPEDILEYEINLYPLEPAELCGIRYEYFQSARIDDLSMAFAGLEALLATANEPCADTRILAVFDNEETGSGTKQGAMAPLIRDLMERISTGMGASREGFFRSIARSFMISADDAHAWHPNYNEKYDPTNHPVIGGGPVIKINANCKYMTDAQGSAVFKNLCREAGVNYQMFVNHGDVEGGSTLGNKLTVQLDIRGVDMGAAIWAMHSARETAGVSDHLDTVKVFTTFFS</sequence>
<evidence type="ECO:0000313" key="2">
    <source>
        <dbReference type="Proteomes" id="UP000306319"/>
    </source>
</evidence>
<gene>
    <name evidence="1" type="ORF">E5331_15285</name>
</gene>
<reference evidence="1" key="1">
    <citation type="submission" date="2019-04" db="EMBL/GenBank/DDBJ databases">
        <title>Microbes associate with the intestines of laboratory mice.</title>
        <authorList>
            <person name="Navarre W."/>
            <person name="Wong E."/>
            <person name="Huang K."/>
            <person name="Tropini C."/>
            <person name="Ng K."/>
            <person name="Yu B."/>
        </authorList>
    </citation>
    <scope>NUCLEOTIDE SEQUENCE</scope>
    <source>
        <strain evidence="1">NM04_E33</strain>
    </source>
</reference>
<comment type="caution">
    <text evidence="1">The sequence shown here is derived from an EMBL/GenBank/DDBJ whole genome shotgun (WGS) entry which is preliminary data.</text>
</comment>
<keyword evidence="1" id="KW-0031">Aminopeptidase</keyword>
<proteinExistence type="predicted"/>
<name>A0AC61RE43_9BACT</name>
<protein>
    <submittedName>
        <fullName evidence="1">M18 family aminopeptidase</fullName>
    </submittedName>
</protein>
<dbReference type="EMBL" id="SRYB01000027">
    <property type="protein sequence ID" value="TGY77297.1"/>
    <property type="molecule type" value="Genomic_DNA"/>
</dbReference>
<dbReference type="Proteomes" id="UP000306319">
    <property type="component" value="Unassembled WGS sequence"/>
</dbReference>
<keyword evidence="1" id="KW-0378">Hydrolase</keyword>
<keyword evidence="1" id="KW-0645">Protease</keyword>
<accession>A0AC61RE43</accession>
<keyword evidence="2" id="KW-1185">Reference proteome</keyword>
<evidence type="ECO:0000313" key="1">
    <source>
        <dbReference type="EMBL" id="TGY77297.1"/>
    </source>
</evidence>
<organism evidence="1 2">
    <name type="scientific">Lepagella muris</name>
    <dbReference type="NCBI Taxonomy" id="3032870"/>
    <lineage>
        <taxon>Bacteria</taxon>
        <taxon>Pseudomonadati</taxon>
        <taxon>Bacteroidota</taxon>
        <taxon>Bacteroidia</taxon>
        <taxon>Bacteroidales</taxon>
        <taxon>Muribaculaceae</taxon>
        <taxon>Lepagella</taxon>
    </lineage>
</organism>